<evidence type="ECO:0000256" key="2">
    <source>
        <dbReference type="SAM" id="MobiDB-lite"/>
    </source>
</evidence>
<dbReference type="PANTHER" id="PTHR33470:SF27">
    <property type="entry name" value="OS01G0899700 PROTEIN"/>
    <property type="match status" value="1"/>
</dbReference>
<dbReference type="Proteomes" id="UP001341840">
    <property type="component" value="Unassembled WGS sequence"/>
</dbReference>
<keyword evidence="1" id="KW-0732">Signal</keyword>
<protein>
    <submittedName>
        <fullName evidence="3">Uncharacterized protein</fullName>
    </submittedName>
</protein>
<accession>A0ABU6T415</accession>
<sequence>MSQGAKGPTMRGPLWPQMSRSPIAAALSILLLISYNVGSLVAAADPYIYSSPPPPPSYEYKSPPPPPPSPSPPPPYYYKCYDWAYPKKSHDKKHLKGAVVEVTCEVGSKTIKAYGTTKINGKYSIIVKDLDYAKYESAAAAVCKAKLHAPPKDSPCNIPTLLNEGTHLFVKSKDKYELVLKAHPFAYAPKKPYQECEKHTHHHHHHNHNPSPTPPSSGYWV</sequence>
<feature type="region of interest" description="Disordered" evidence="2">
    <location>
        <begin position="196"/>
        <end position="221"/>
    </location>
</feature>
<dbReference type="PANTHER" id="PTHR33470">
    <property type="entry name" value="OS01G0164075 PROTEIN"/>
    <property type="match status" value="1"/>
</dbReference>
<organism evidence="3 4">
    <name type="scientific">Stylosanthes scabra</name>
    <dbReference type="NCBI Taxonomy" id="79078"/>
    <lineage>
        <taxon>Eukaryota</taxon>
        <taxon>Viridiplantae</taxon>
        <taxon>Streptophyta</taxon>
        <taxon>Embryophyta</taxon>
        <taxon>Tracheophyta</taxon>
        <taxon>Spermatophyta</taxon>
        <taxon>Magnoliopsida</taxon>
        <taxon>eudicotyledons</taxon>
        <taxon>Gunneridae</taxon>
        <taxon>Pentapetalae</taxon>
        <taxon>rosids</taxon>
        <taxon>fabids</taxon>
        <taxon>Fabales</taxon>
        <taxon>Fabaceae</taxon>
        <taxon>Papilionoideae</taxon>
        <taxon>50 kb inversion clade</taxon>
        <taxon>dalbergioids sensu lato</taxon>
        <taxon>Dalbergieae</taxon>
        <taxon>Pterocarpus clade</taxon>
        <taxon>Stylosanthes</taxon>
    </lineage>
</organism>
<evidence type="ECO:0000313" key="4">
    <source>
        <dbReference type="Proteomes" id="UP001341840"/>
    </source>
</evidence>
<keyword evidence="4" id="KW-1185">Reference proteome</keyword>
<dbReference type="EMBL" id="JASCZI010090627">
    <property type="protein sequence ID" value="MED6143090.1"/>
    <property type="molecule type" value="Genomic_DNA"/>
</dbReference>
<reference evidence="3 4" key="1">
    <citation type="journal article" date="2023" name="Plants (Basel)">
        <title>Bridging the Gap: Combining Genomics and Transcriptomics Approaches to Understand Stylosanthes scabra, an Orphan Legume from the Brazilian Caatinga.</title>
        <authorList>
            <person name="Ferreira-Neto J.R.C."/>
            <person name="da Silva M.D."/>
            <person name="Binneck E."/>
            <person name="de Melo N.F."/>
            <person name="da Silva R.H."/>
            <person name="de Melo A.L.T.M."/>
            <person name="Pandolfi V."/>
            <person name="Bustamante F.O."/>
            <person name="Brasileiro-Vidal A.C."/>
            <person name="Benko-Iseppon A.M."/>
        </authorList>
    </citation>
    <scope>NUCLEOTIDE SEQUENCE [LARGE SCALE GENOMIC DNA]</scope>
    <source>
        <tissue evidence="3">Leaves</tissue>
    </source>
</reference>
<feature type="compositionally biased region" description="Basic residues" evidence="2">
    <location>
        <begin position="199"/>
        <end position="208"/>
    </location>
</feature>
<dbReference type="Pfam" id="PF01190">
    <property type="entry name" value="Pollen_Ole_e_1"/>
    <property type="match status" value="1"/>
</dbReference>
<evidence type="ECO:0000256" key="1">
    <source>
        <dbReference type="ARBA" id="ARBA00022729"/>
    </source>
</evidence>
<name>A0ABU6T415_9FABA</name>
<evidence type="ECO:0000313" key="3">
    <source>
        <dbReference type="EMBL" id="MED6143090.1"/>
    </source>
</evidence>
<proteinExistence type="predicted"/>
<gene>
    <name evidence="3" type="ORF">PIB30_003368</name>
</gene>
<comment type="caution">
    <text evidence="3">The sequence shown here is derived from an EMBL/GenBank/DDBJ whole genome shotgun (WGS) entry which is preliminary data.</text>
</comment>